<accession>A0A1S8CLJ1</accession>
<dbReference type="Proteomes" id="UP000216021">
    <property type="component" value="Unassembled WGS sequence"/>
</dbReference>
<evidence type="ECO:0000313" key="2">
    <source>
        <dbReference type="EMBL" id="OMQ24732.1"/>
    </source>
</evidence>
<sequence length="335" mass="38823">MTLLILIILSIAAVYLCKKYNKSILKVILKAIAYYLVLSLPLASIIVGVFNFSDISSEGVNFITASLYFLSSMLLILSGFYVIIFVIFKNKIKKLSSSHKKLNYINGYTTSILFFTLFFSGGLLFIRTETMQGESLGFPPSMDFSEAKRHNIYNVDEYSKFLAEKKAKEKAEQDRIAAEQVERDSEITLVSKHYSDSDPKYDIVAKFDKRNSFEMSILENIQSYPNGSFERYRAALIYRDYGIDLKDFERMVLPRCSRSMEALKSGYESVTRSWLPYSTYKDKGLLREEVKRRDNYNKSFSESIRIESQKQNECFYSLSQEQPNHSLRDRPEDLQ</sequence>
<dbReference type="AlphaFoldDB" id="A0A1S8CLJ1"/>
<evidence type="ECO:0000313" key="3">
    <source>
        <dbReference type="Proteomes" id="UP000216021"/>
    </source>
</evidence>
<dbReference type="OrthoDB" id="6608320at2"/>
<keyword evidence="1" id="KW-0472">Membrane</keyword>
<evidence type="ECO:0000256" key="1">
    <source>
        <dbReference type="SAM" id="Phobius"/>
    </source>
</evidence>
<reference evidence="2 3" key="1">
    <citation type="submission" date="2016-11" db="EMBL/GenBank/DDBJ databases">
        <title>Rahnella oryzae sp. nov., isolated from rice root.</title>
        <authorList>
            <person name="Zhang X.-X."/>
            <person name="Zhang J."/>
        </authorList>
    </citation>
    <scope>NUCLEOTIDE SEQUENCE [LARGE SCALE GENOMIC DNA]</scope>
    <source>
        <strain evidence="2 3">J11-6</strain>
    </source>
</reference>
<feature type="transmembrane region" description="Helical" evidence="1">
    <location>
        <begin position="108"/>
        <end position="126"/>
    </location>
</feature>
<keyword evidence="1" id="KW-0812">Transmembrane</keyword>
<comment type="caution">
    <text evidence="2">The sequence shown here is derived from an EMBL/GenBank/DDBJ whole genome shotgun (WGS) entry which is preliminary data.</text>
</comment>
<keyword evidence="3" id="KW-1185">Reference proteome</keyword>
<dbReference type="EMBL" id="MOXD01000003">
    <property type="protein sequence ID" value="OMQ24732.1"/>
    <property type="molecule type" value="Genomic_DNA"/>
</dbReference>
<feature type="transmembrane region" description="Helical" evidence="1">
    <location>
        <begin position="32"/>
        <end position="53"/>
    </location>
</feature>
<organism evidence="2 3">
    <name type="scientific">Serratia oryzae</name>
    <dbReference type="NCBI Taxonomy" id="2034155"/>
    <lineage>
        <taxon>Bacteria</taxon>
        <taxon>Pseudomonadati</taxon>
        <taxon>Pseudomonadota</taxon>
        <taxon>Gammaproteobacteria</taxon>
        <taxon>Enterobacterales</taxon>
        <taxon>Yersiniaceae</taxon>
        <taxon>Serratia</taxon>
    </lineage>
</organism>
<proteinExistence type="predicted"/>
<protein>
    <submittedName>
        <fullName evidence="2">Uncharacterized protein</fullName>
    </submittedName>
</protein>
<name>A0A1S8CLJ1_9GAMM</name>
<keyword evidence="1" id="KW-1133">Transmembrane helix</keyword>
<feature type="transmembrane region" description="Helical" evidence="1">
    <location>
        <begin position="65"/>
        <end position="88"/>
    </location>
</feature>
<dbReference type="RefSeq" id="WP_076941613.1">
    <property type="nucleotide sequence ID" value="NZ_MOXD01000003.1"/>
</dbReference>
<gene>
    <name evidence="2" type="ORF">BMI79_07880</name>
</gene>